<dbReference type="EMBL" id="WHSB02000005">
    <property type="protein sequence ID" value="MCQ4631677.1"/>
    <property type="molecule type" value="Genomic_DNA"/>
</dbReference>
<dbReference type="Proteomes" id="UP000996601">
    <property type="component" value="Unassembled WGS sequence"/>
</dbReference>
<reference evidence="1" key="1">
    <citation type="submission" date="2021-07" db="EMBL/GenBank/DDBJ databases">
        <title>Shinella sp. nov., a novel member of the genus Shinella from water.</title>
        <authorList>
            <person name="Deng Y."/>
        </authorList>
    </citation>
    <scope>NUCLEOTIDE SEQUENCE</scope>
    <source>
        <strain evidence="1">CPCC 100929</strain>
    </source>
</reference>
<protein>
    <submittedName>
        <fullName evidence="1">Helix-turn-helix transcriptional regulator</fullName>
    </submittedName>
</protein>
<name>A0ABT1R925_9HYPH</name>
<dbReference type="InterPro" id="IPR010982">
    <property type="entry name" value="Lambda_DNA-bd_dom_sf"/>
</dbReference>
<dbReference type="InterPro" id="IPR001387">
    <property type="entry name" value="Cro/C1-type_HTH"/>
</dbReference>
<dbReference type="Gene3D" id="1.10.260.40">
    <property type="entry name" value="lambda repressor-like DNA-binding domains"/>
    <property type="match status" value="1"/>
</dbReference>
<accession>A0ABT1R925</accession>
<dbReference type="CDD" id="cd00093">
    <property type="entry name" value="HTH_XRE"/>
    <property type="match status" value="1"/>
</dbReference>
<sequence>MISSGQMRAARGFLAWSQGRLAEASGLSVQTIKRMEIKGTGTSTVANVQAVLNALQSAGCTFLPDDGNGVGVRAKGD</sequence>
<organism evidence="1 2">
    <name type="scientific">Shinella lacus</name>
    <dbReference type="NCBI Taxonomy" id="2654216"/>
    <lineage>
        <taxon>Bacteria</taxon>
        <taxon>Pseudomonadati</taxon>
        <taxon>Pseudomonadota</taxon>
        <taxon>Alphaproteobacteria</taxon>
        <taxon>Hyphomicrobiales</taxon>
        <taxon>Rhizobiaceae</taxon>
        <taxon>Shinella</taxon>
    </lineage>
</organism>
<comment type="caution">
    <text evidence="1">The sequence shown here is derived from an EMBL/GenBank/DDBJ whole genome shotgun (WGS) entry which is preliminary data.</text>
</comment>
<keyword evidence="2" id="KW-1185">Reference proteome</keyword>
<proteinExistence type="predicted"/>
<evidence type="ECO:0000313" key="2">
    <source>
        <dbReference type="Proteomes" id="UP000996601"/>
    </source>
</evidence>
<gene>
    <name evidence="1" type="ORF">GB927_016620</name>
</gene>
<dbReference type="SUPFAM" id="SSF47413">
    <property type="entry name" value="lambda repressor-like DNA-binding domains"/>
    <property type="match status" value="1"/>
</dbReference>
<evidence type="ECO:0000313" key="1">
    <source>
        <dbReference type="EMBL" id="MCQ4631677.1"/>
    </source>
</evidence>